<evidence type="ECO:0000313" key="2">
    <source>
        <dbReference type="EMBL" id="TNN86163.1"/>
    </source>
</evidence>
<comment type="caution">
    <text evidence="2">The sequence shown here is derived from an EMBL/GenBank/DDBJ whole genome shotgun (WGS) entry which is preliminary data.</text>
</comment>
<evidence type="ECO:0000313" key="3">
    <source>
        <dbReference type="Proteomes" id="UP000314294"/>
    </source>
</evidence>
<feature type="compositionally biased region" description="Basic and acidic residues" evidence="1">
    <location>
        <begin position="1"/>
        <end position="11"/>
    </location>
</feature>
<feature type="region of interest" description="Disordered" evidence="1">
    <location>
        <begin position="1"/>
        <end position="30"/>
    </location>
</feature>
<gene>
    <name evidence="2" type="ORF">EYF80_003580</name>
</gene>
<dbReference type="EMBL" id="SRLO01000017">
    <property type="protein sequence ID" value="TNN86163.1"/>
    <property type="molecule type" value="Genomic_DNA"/>
</dbReference>
<dbReference type="AlphaFoldDB" id="A0A4Z2J926"/>
<sequence>MKCAIDPRRDGNTVTGSESDRRDRAGAARSRGRGLLSSSVCASCIWHCVSSPPAPTVTSISLWTITASPSPPDSPLSCSSIAPTACSIGAGLISMTVCSWPASASCSTSCCCCCTSTVPSTSRPSKGAISEPPACWLRCSSSTGLSTAPSWLESCTAVPTSVRPEDGCRVMVSALPSPRVKSCEPAGSRVTVLDDWPREPMGRPAMVKG</sequence>
<evidence type="ECO:0000256" key="1">
    <source>
        <dbReference type="SAM" id="MobiDB-lite"/>
    </source>
</evidence>
<proteinExistence type="predicted"/>
<dbReference type="Proteomes" id="UP000314294">
    <property type="component" value="Unassembled WGS sequence"/>
</dbReference>
<protein>
    <submittedName>
        <fullName evidence="2">Uncharacterized protein</fullName>
    </submittedName>
</protein>
<accession>A0A4Z2J926</accession>
<keyword evidence="3" id="KW-1185">Reference proteome</keyword>
<name>A0A4Z2J926_9TELE</name>
<reference evidence="2 3" key="1">
    <citation type="submission" date="2019-03" db="EMBL/GenBank/DDBJ databases">
        <title>First draft genome of Liparis tanakae, snailfish: a comprehensive survey of snailfish specific genes.</title>
        <authorList>
            <person name="Kim W."/>
            <person name="Song I."/>
            <person name="Jeong J.-H."/>
            <person name="Kim D."/>
            <person name="Kim S."/>
            <person name="Ryu S."/>
            <person name="Song J.Y."/>
            <person name="Lee S.K."/>
        </authorList>
    </citation>
    <scope>NUCLEOTIDE SEQUENCE [LARGE SCALE GENOMIC DNA]</scope>
    <source>
        <tissue evidence="2">Muscle</tissue>
    </source>
</reference>
<organism evidence="2 3">
    <name type="scientific">Liparis tanakae</name>
    <name type="common">Tanaka's snailfish</name>
    <dbReference type="NCBI Taxonomy" id="230148"/>
    <lineage>
        <taxon>Eukaryota</taxon>
        <taxon>Metazoa</taxon>
        <taxon>Chordata</taxon>
        <taxon>Craniata</taxon>
        <taxon>Vertebrata</taxon>
        <taxon>Euteleostomi</taxon>
        <taxon>Actinopterygii</taxon>
        <taxon>Neopterygii</taxon>
        <taxon>Teleostei</taxon>
        <taxon>Neoteleostei</taxon>
        <taxon>Acanthomorphata</taxon>
        <taxon>Eupercaria</taxon>
        <taxon>Perciformes</taxon>
        <taxon>Cottioidei</taxon>
        <taxon>Cottales</taxon>
        <taxon>Liparidae</taxon>
        <taxon>Liparis</taxon>
    </lineage>
</organism>